<sequence>MYSIYSMYVCVYIRWRYSMYFNEETSYKVCWRNLMEYRSKFKISRKVFKTQSDSPNWRFICFSGVWEDRKAFTRA</sequence>
<proteinExistence type="predicted"/>
<evidence type="ECO:0000313" key="1">
    <source>
        <dbReference type="EMBL" id="OCT60670.1"/>
    </source>
</evidence>
<gene>
    <name evidence="1" type="ORF">XELAEV_18046691mg</name>
</gene>
<evidence type="ECO:0000313" key="2">
    <source>
        <dbReference type="Proteomes" id="UP000694892"/>
    </source>
</evidence>
<reference evidence="2" key="1">
    <citation type="journal article" date="2016" name="Nature">
        <title>Genome evolution in the allotetraploid frog Xenopus laevis.</title>
        <authorList>
            <person name="Session A.M."/>
            <person name="Uno Y."/>
            <person name="Kwon T."/>
            <person name="Chapman J.A."/>
            <person name="Toyoda A."/>
            <person name="Takahashi S."/>
            <person name="Fukui A."/>
            <person name="Hikosaka A."/>
            <person name="Suzuki A."/>
            <person name="Kondo M."/>
            <person name="van Heeringen S.J."/>
            <person name="Quigley I."/>
            <person name="Heinz S."/>
            <person name="Ogino H."/>
            <person name="Ochi H."/>
            <person name="Hellsten U."/>
            <person name="Lyons J.B."/>
            <person name="Simakov O."/>
            <person name="Putnam N."/>
            <person name="Stites J."/>
            <person name="Kuroki Y."/>
            <person name="Tanaka T."/>
            <person name="Michiue T."/>
            <person name="Watanabe M."/>
            <person name="Bogdanovic O."/>
            <person name="Lister R."/>
            <person name="Georgiou G."/>
            <person name="Paranjpe S.S."/>
            <person name="van Kruijsbergen I."/>
            <person name="Shu S."/>
            <person name="Carlson J."/>
            <person name="Kinoshita T."/>
            <person name="Ohta Y."/>
            <person name="Mawaribuchi S."/>
            <person name="Jenkins J."/>
            <person name="Grimwood J."/>
            <person name="Schmutz J."/>
            <person name="Mitros T."/>
            <person name="Mozaffari S.V."/>
            <person name="Suzuki Y."/>
            <person name="Haramoto Y."/>
            <person name="Yamamoto T.S."/>
            <person name="Takagi C."/>
            <person name="Heald R."/>
            <person name="Miller K."/>
            <person name="Haudenschild C."/>
            <person name="Kitzman J."/>
            <person name="Nakayama T."/>
            <person name="Izutsu Y."/>
            <person name="Robert J."/>
            <person name="Fortriede J."/>
            <person name="Burns K."/>
            <person name="Lotay V."/>
            <person name="Karimi K."/>
            <person name="Yasuoka Y."/>
            <person name="Dichmann D.S."/>
            <person name="Flajnik M.F."/>
            <person name="Houston D.W."/>
            <person name="Shendure J."/>
            <person name="DuPasquier L."/>
            <person name="Vize P.D."/>
            <person name="Zorn A.M."/>
            <person name="Ito M."/>
            <person name="Marcotte E.M."/>
            <person name="Wallingford J.B."/>
            <person name="Ito Y."/>
            <person name="Asashima M."/>
            <person name="Ueno N."/>
            <person name="Matsuda Y."/>
            <person name="Veenstra G.J."/>
            <person name="Fujiyama A."/>
            <person name="Harland R.M."/>
            <person name="Taira M."/>
            <person name="Rokhsar D.S."/>
        </authorList>
    </citation>
    <scope>NUCLEOTIDE SEQUENCE [LARGE SCALE GENOMIC DNA]</scope>
    <source>
        <strain evidence="2">J</strain>
    </source>
</reference>
<dbReference type="AlphaFoldDB" id="A0A974BTP8"/>
<protein>
    <submittedName>
        <fullName evidence="1">Uncharacterized protein</fullName>
    </submittedName>
</protein>
<accession>A0A974BTP8</accession>
<name>A0A974BTP8_XENLA</name>
<organism evidence="1 2">
    <name type="scientific">Xenopus laevis</name>
    <name type="common">African clawed frog</name>
    <dbReference type="NCBI Taxonomy" id="8355"/>
    <lineage>
        <taxon>Eukaryota</taxon>
        <taxon>Metazoa</taxon>
        <taxon>Chordata</taxon>
        <taxon>Craniata</taxon>
        <taxon>Vertebrata</taxon>
        <taxon>Euteleostomi</taxon>
        <taxon>Amphibia</taxon>
        <taxon>Batrachia</taxon>
        <taxon>Anura</taxon>
        <taxon>Pipoidea</taxon>
        <taxon>Pipidae</taxon>
        <taxon>Xenopodinae</taxon>
        <taxon>Xenopus</taxon>
        <taxon>Xenopus</taxon>
    </lineage>
</organism>
<dbReference type="EMBL" id="CM004483">
    <property type="protein sequence ID" value="OCT60670.1"/>
    <property type="molecule type" value="Genomic_DNA"/>
</dbReference>
<dbReference type="Proteomes" id="UP000694892">
    <property type="component" value="Chromosome 9_10S"/>
</dbReference>